<feature type="region of interest" description="Disordered" evidence="2">
    <location>
        <begin position="604"/>
        <end position="649"/>
    </location>
</feature>
<name>A0A0S4J3K2_BODSA</name>
<evidence type="ECO:0000256" key="1">
    <source>
        <dbReference type="ARBA" id="ARBA00022737"/>
    </source>
</evidence>
<dbReference type="EMBL" id="CYKH01000931">
    <property type="protein sequence ID" value="CUG68429.1"/>
    <property type="molecule type" value="Genomic_DNA"/>
</dbReference>
<keyword evidence="1" id="KW-0677">Repeat</keyword>
<dbReference type="OrthoDB" id="42736at2759"/>
<dbReference type="VEuPathDB" id="TriTrypDB:BSAL_83115"/>
<dbReference type="PANTHER" id="PTHR47447:SF23">
    <property type="entry name" value="PENTACOTRIPEPTIDE-REPEAT REGION OF PRORP DOMAIN-CONTAINING PROTEIN"/>
    <property type="match status" value="1"/>
</dbReference>
<reference evidence="4" key="1">
    <citation type="submission" date="2015-09" db="EMBL/GenBank/DDBJ databases">
        <authorList>
            <consortium name="Pathogen Informatics"/>
        </authorList>
    </citation>
    <scope>NUCLEOTIDE SEQUENCE [LARGE SCALE GENOMIC DNA]</scope>
    <source>
        <strain evidence="4">Lake Konstanz</strain>
    </source>
</reference>
<dbReference type="Proteomes" id="UP000051952">
    <property type="component" value="Unassembled WGS sequence"/>
</dbReference>
<dbReference type="Gene3D" id="1.25.40.10">
    <property type="entry name" value="Tetratricopeptide repeat domain"/>
    <property type="match status" value="1"/>
</dbReference>
<feature type="compositionally biased region" description="Polar residues" evidence="2">
    <location>
        <begin position="609"/>
        <end position="632"/>
    </location>
</feature>
<dbReference type="InterPro" id="IPR011990">
    <property type="entry name" value="TPR-like_helical_dom_sf"/>
</dbReference>
<feature type="compositionally biased region" description="Polar residues" evidence="2">
    <location>
        <begin position="266"/>
        <end position="289"/>
    </location>
</feature>
<proteinExistence type="predicted"/>
<dbReference type="PANTHER" id="PTHR47447">
    <property type="entry name" value="OS03G0856100 PROTEIN"/>
    <property type="match status" value="1"/>
</dbReference>
<gene>
    <name evidence="3" type="ORF">BSAL_83115</name>
</gene>
<protein>
    <recommendedName>
        <fullName evidence="5">Pentatricopeptide repeat protein</fullName>
    </recommendedName>
</protein>
<accession>A0A0S4J3K2</accession>
<evidence type="ECO:0000313" key="4">
    <source>
        <dbReference type="Proteomes" id="UP000051952"/>
    </source>
</evidence>
<evidence type="ECO:0000313" key="3">
    <source>
        <dbReference type="EMBL" id="CUG68429.1"/>
    </source>
</evidence>
<evidence type="ECO:0008006" key="5">
    <source>
        <dbReference type="Google" id="ProtNLM"/>
    </source>
</evidence>
<organism evidence="3 4">
    <name type="scientific">Bodo saltans</name>
    <name type="common">Flagellated protozoan</name>
    <dbReference type="NCBI Taxonomy" id="75058"/>
    <lineage>
        <taxon>Eukaryota</taxon>
        <taxon>Discoba</taxon>
        <taxon>Euglenozoa</taxon>
        <taxon>Kinetoplastea</taxon>
        <taxon>Metakinetoplastina</taxon>
        <taxon>Eubodonida</taxon>
        <taxon>Bodonidae</taxon>
        <taxon>Bodo</taxon>
    </lineage>
</organism>
<sequence>MRPVLSQPTCFAARSVCAFSVVVYSRRGVVSSTRRLRASQGPSSMWSLRQADLVFKMGSDEAFVAEGEAKVERNKMRLNDRMSVKRETAFKFGQRRGQHNLEHGLTSEARRVAAEAEEGYRLTSNSLQQRPGGLTGGEEVKRIDPSTGEEVIYRRYAAPFDETNVPSTDARFAFRNQIGQLSNTTNKDSWQFPEHRDVSNPSLLAERRVRHLLEAGELPLSEKIDLLGSAMSDVFRKQLPLQPKVWTALFTVWGQAHAEPLVEAYSQKQGQLTSSTRASLPKSTTSDPIAQQEHPPVPHGGLLASTQSLKCLDWMKEAYFHMRSGFTAPTPQVMESVMGALALSGATDQPTVHLAHRILLDADRYVTLPTRTTYAAYFDICNRCEIMHFAVKRFADAIDNLFIEPDAAMATALLRGLHENGLVEEAIAMLARMQRIDADVQFLNASMETLLLSQDARAVLASYEAVVKEKRSIVPSSDTFTLMLLACERLADWTPVRNILSEMQLHRVKGDAQCLNLLLKGLLLQKMNTFAHQLYLTMRLKRIDVWPAVEAVLPSTITNAVATLSRKSLKRLTKQRQFLRGNEPFALTKQVVADAMLLKKSFHLDEPPRTTQTPHVSYATSVHHQSSASGHTDASFPAGNSVKVGSTTHDGSVMTEKAAVVPAPQQQTSPVMIDLDALLADTNNDQQQEAHGGIVLPQQRIRRRGKRWMPRPSVSHIQSN</sequence>
<feature type="region of interest" description="Disordered" evidence="2">
    <location>
        <begin position="266"/>
        <end position="300"/>
    </location>
</feature>
<dbReference type="AlphaFoldDB" id="A0A0S4J3K2"/>
<keyword evidence="4" id="KW-1185">Reference proteome</keyword>
<evidence type="ECO:0000256" key="2">
    <source>
        <dbReference type="SAM" id="MobiDB-lite"/>
    </source>
</evidence>